<reference evidence="1 2" key="1">
    <citation type="submission" date="2018-12" db="EMBL/GenBank/DDBJ databases">
        <title>Lysinibacillus antri sp. nov., isolated from a cave soil.</title>
        <authorList>
            <person name="Narsing Rao M.P."/>
            <person name="Zhang H."/>
            <person name="Dong Z.-Y."/>
            <person name="Niu X.-K."/>
            <person name="Zhang K."/>
            <person name="Fang B.-Z."/>
            <person name="Kang Y.-Q."/>
            <person name="Xiao M."/>
            <person name="Li W.-J."/>
        </authorList>
    </citation>
    <scope>NUCLEOTIDE SEQUENCE [LARGE SCALE GENOMIC DNA]</scope>
    <source>
        <strain evidence="1 2">SYSU K30002</strain>
    </source>
</reference>
<organism evidence="1 2">
    <name type="scientific">Lysinibacillus antri</name>
    <dbReference type="NCBI Taxonomy" id="2498145"/>
    <lineage>
        <taxon>Bacteria</taxon>
        <taxon>Bacillati</taxon>
        <taxon>Bacillota</taxon>
        <taxon>Bacilli</taxon>
        <taxon>Bacillales</taxon>
        <taxon>Bacillaceae</taxon>
        <taxon>Lysinibacillus</taxon>
    </lineage>
</organism>
<keyword evidence="2" id="KW-1185">Reference proteome</keyword>
<dbReference type="InterPro" id="IPR018680">
    <property type="entry name" value="DUF2164"/>
</dbReference>
<proteinExistence type="predicted"/>
<evidence type="ECO:0000313" key="2">
    <source>
        <dbReference type="Proteomes" id="UP000287910"/>
    </source>
</evidence>
<dbReference type="Proteomes" id="UP000287910">
    <property type="component" value="Unassembled WGS sequence"/>
</dbReference>
<dbReference type="AlphaFoldDB" id="A0A432L867"/>
<gene>
    <name evidence="1" type="ORF">EK386_16620</name>
</gene>
<evidence type="ECO:0000313" key="1">
    <source>
        <dbReference type="EMBL" id="RUL48705.1"/>
    </source>
</evidence>
<comment type="caution">
    <text evidence="1">The sequence shown here is derived from an EMBL/GenBank/DDBJ whole genome shotgun (WGS) entry which is preliminary data.</text>
</comment>
<accession>A0A432L867</accession>
<name>A0A432L867_9BACI</name>
<protein>
    <submittedName>
        <fullName evidence="1">DUF2164 family protein</fullName>
    </submittedName>
</protein>
<sequence>MIFSLGVRFVLKNFTDDQIQFILGEIQNYYLNERNEKISTNEANKVLEFFNYSIAPFFYNAILNDVIELVERQYSQLSGEIVNLQKMSMKETIKN</sequence>
<dbReference type="Pfam" id="PF09932">
    <property type="entry name" value="DUF2164"/>
    <property type="match status" value="1"/>
</dbReference>
<dbReference type="EMBL" id="RYYR01000030">
    <property type="protein sequence ID" value="RUL48705.1"/>
    <property type="molecule type" value="Genomic_DNA"/>
</dbReference>